<evidence type="ECO:0000313" key="2">
    <source>
        <dbReference type="Proteomes" id="UP000620046"/>
    </source>
</evidence>
<evidence type="ECO:0000313" key="1">
    <source>
        <dbReference type="EMBL" id="GGA40065.1"/>
    </source>
</evidence>
<comment type="caution">
    <text evidence="1">The sequence shown here is derived from an EMBL/GenBank/DDBJ whole genome shotgun (WGS) entry which is preliminary data.</text>
</comment>
<proteinExistence type="predicted"/>
<reference evidence="2" key="1">
    <citation type="journal article" date="2019" name="Int. J. Syst. Evol. Microbiol.">
        <title>The Global Catalogue of Microorganisms (GCM) 10K type strain sequencing project: providing services to taxonomists for standard genome sequencing and annotation.</title>
        <authorList>
            <consortium name="The Broad Institute Genomics Platform"/>
            <consortium name="The Broad Institute Genome Sequencing Center for Infectious Disease"/>
            <person name="Wu L."/>
            <person name="Ma J."/>
        </authorList>
    </citation>
    <scope>NUCLEOTIDE SEQUENCE [LARGE SCALE GENOMIC DNA]</scope>
    <source>
        <strain evidence="2">CGMCC 1.15439</strain>
    </source>
</reference>
<keyword evidence="2" id="KW-1185">Reference proteome</keyword>
<dbReference type="RefSeq" id="WP_188795330.1">
    <property type="nucleotide sequence ID" value="NZ_BMJA01000002.1"/>
</dbReference>
<dbReference type="EMBL" id="BMJA01000002">
    <property type="protein sequence ID" value="GGA40065.1"/>
    <property type="molecule type" value="Genomic_DNA"/>
</dbReference>
<sequence>MPIDPEIIPAGKFIPIGIILSNAIFIGREWRIEMTQSLLSYASRMAATQGQRGVLGI</sequence>
<organism evidence="1 2">
    <name type="scientific">Dyella nitratireducens</name>
    <dbReference type="NCBI Taxonomy" id="1849580"/>
    <lineage>
        <taxon>Bacteria</taxon>
        <taxon>Pseudomonadati</taxon>
        <taxon>Pseudomonadota</taxon>
        <taxon>Gammaproteobacteria</taxon>
        <taxon>Lysobacterales</taxon>
        <taxon>Rhodanobacteraceae</taxon>
        <taxon>Dyella</taxon>
    </lineage>
</organism>
<dbReference type="Proteomes" id="UP000620046">
    <property type="component" value="Unassembled WGS sequence"/>
</dbReference>
<gene>
    <name evidence="1" type="ORF">GCM10010981_31670</name>
</gene>
<accession>A0ABQ1GAS4</accession>
<name>A0ABQ1GAS4_9GAMM</name>
<protein>
    <submittedName>
        <fullName evidence="1">Uncharacterized protein</fullName>
    </submittedName>
</protein>